<evidence type="ECO:0000313" key="4">
    <source>
        <dbReference type="Proteomes" id="UP001515480"/>
    </source>
</evidence>
<gene>
    <name evidence="3" type="ORF">AB1Y20_002455</name>
</gene>
<dbReference type="EMBL" id="JBGBPQ010000011">
    <property type="protein sequence ID" value="KAL1515840.1"/>
    <property type="molecule type" value="Genomic_DNA"/>
</dbReference>
<feature type="transmembrane region" description="Helical" evidence="2">
    <location>
        <begin position="508"/>
        <end position="525"/>
    </location>
</feature>
<accession>A0AB34JAP6</accession>
<evidence type="ECO:0008006" key="5">
    <source>
        <dbReference type="Google" id="ProtNLM"/>
    </source>
</evidence>
<keyword evidence="2" id="KW-0472">Membrane</keyword>
<protein>
    <recommendedName>
        <fullName evidence="5">Dolichol kinase</fullName>
    </recommendedName>
</protein>
<dbReference type="AlphaFoldDB" id="A0AB34JAP6"/>
<feature type="transmembrane region" description="Helical" evidence="2">
    <location>
        <begin position="939"/>
        <end position="959"/>
    </location>
</feature>
<feature type="transmembrane region" description="Helical" evidence="2">
    <location>
        <begin position="844"/>
        <end position="870"/>
    </location>
</feature>
<feature type="transmembrane region" description="Helical" evidence="2">
    <location>
        <begin position="240"/>
        <end position="257"/>
    </location>
</feature>
<feature type="transmembrane region" description="Helical" evidence="2">
    <location>
        <begin position="360"/>
        <end position="376"/>
    </location>
</feature>
<feature type="transmembrane region" description="Helical" evidence="2">
    <location>
        <begin position="382"/>
        <end position="406"/>
    </location>
</feature>
<feature type="transmembrane region" description="Helical" evidence="2">
    <location>
        <begin position="768"/>
        <end position="790"/>
    </location>
</feature>
<feature type="transmembrane region" description="Helical" evidence="2">
    <location>
        <begin position="703"/>
        <end position="724"/>
    </location>
</feature>
<name>A0AB34JAP6_PRYPA</name>
<evidence type="ECO:0000256" key="1">
    <source>
        <dbReference type="SAM" id="MobiDB-lite"/>
    </source>
</evidence>
<keyword evidence="2" id="KW-1133">Transmembrane helix</keyword>
<feature type="transmembrane region" description="Helical" evidence="2">
    <location>
        <begin position="158"/>
        <end position="174"/>
    </location>
</feature>
<comment type="caution">
    <text evidence="3">The sequence shown here is derived from an EMBL/GenBank/DDBJ whole genome shotgun (WGS) entry which is preliminary data.</text>
</comment>
<feature type="transmembrane region" description="Helical" evidence="2">
    <location>
        <begin position="180"/>
        <end position="199"/>
    </location>
</feature>
<feature type="transmembrane region" description="Helical" evidence="2">
    <location>
        <begin position="730"/>
        <end position="747"/>
    </location>
</feature>
<keyword evidence="2" id="KW-0812">Transmembrane</keyword>
<evidence type="ECO:0000256" key="2">
    <source>
        <dbReference type="SAM" id="Phobius"/>
    </source>
</evidence>
<evidence type="ECO:0000313" key="3">
    <source>
        <dbReference type="EMBL" id="KAL1515840.1"/>
    </source>
</evidence>
<feature type="transmembrane region" description="Helical" evidence="2">
    <location>
        <begin position="671"/>
        <end position="691"/>
    </location>
</feature>
<feature type="transmembrane region" description="Helical" evidence="2">
    <location>
        <begin position="648"/>
        <end position="665"/>
    </location>
</feature>
<feature type="transmembrane region" description="Helical" evidence="2">
    <location>
        <begin position="532"/>
        <end position="553"/>
    </location>
</feature>
<dbReference type="Proteomes" id="UP001515480">
    <property type="component" value="Unassembled WGS sequence"/>
</dbReference>
<feature type="region of interest" description="Disordered" evidence="1">
    <location>
        <begin position="1"/>
        <end position="40"/>
    </location>
</feature>
<feature type="transmembrane region" description="Helical" evidence="2">
    <location>
        <begin position="802"/>
        <end position="823"/>
    </location>
</feature>
<sequence length="982" mass="106997">MRLSIASGKGVATHQKGEQLQLEDTSDDESLGSPPISRTNSVFSAHSQQWLDRMRAWNSVRLPGHVVSLSAYWLWQKPRLRVDWQHLEAERSHDAHVTTEEVLWVVIITMGVAAMRTRILDDEDVQWYILHFFCFVRVVSSSIKYAARFNDHDLAHQTLWGFFSLGLLLQIAYVDHSMTGFAAATCALYGTIAAAHLRVACLLPRAAYFCLFAMAENLIAASIFVAIILDLRQINERALLVLHIFLEPLFALLFKVLTGHVERSQLSAATSRRLTFSFDARGSASRTSFCRSPSSPRGVASTIAEAGSIGEAAASPPAARHSTRGSCSIPPSMTEALIAGATSSWDIPHDAEYTLRRCQGYVQMIIVCSFLFPIGLQGKRFVASGAAAACALLGNGFALLLKLSLLDAERAVDGSQGRRHALRRSRAHALGFLTILPLTMASIALTGVGFLAAIRGNAEPFPRQLICGGAATTSILYAMSVSLHAPPTDTSAAVDRTVAAFYLARRRQVVLLALCSGLFMLAQWLPLGTVSVCACVVIVQMGSLIGLVLISAASHPASLDPWRWRRPRQLVDLMDATGHLLGARVFHSSQEHFFTVLLAVAVFSINERLRATEDLQIYCLLYLAFYASLSSSLRYAARFNDDDGAHKVLWSVYSFLLLLVLQGMATVPLRAGVTLFKVAVASTFLFTALCFSGRAACRVPSAVAAYFAGIDLLLALIFALSCFADEAGTRWLLWGFGAVALMCDPIRELYGELFAVDEKRRKMLPKSSLMYIVARFNDLLIEVLGVAVIVPNAFFPGAFPHATLVLLGDVLAAVMAVSLKICIFDVEPLSVERHALYRSRWSGCAFLFLHPLTNLAVCAIGGSMAMLIPAVGYFGHLARSPFAQRVLCFGSATQLFCTSLGKLLHTPKRKEVHYLKAATSAAGGAASLLPLLHSSLGDFFTLCFVCAVLMLVNIVHLALTRMNPPDKRIERGHSLMTSTPLL</sequence>
<keyword evidence="4" id="KW-1185">Reference proteome</keyword>
<feature type="transmembrane region" description="Helical" evidence="2">
    <location>
        <begin position="206"/>
        <end position="228"/>
    </location>
</feature>
<organism evidence="3 4">
    <name type="scientific">Prymnesium parvum</name>
    <name type="common">Toxic golden alga</name>
    <dbReference type="NCBI Taxonomy" id="97485"/>
    <lineage>
        <taxon>Eukaryota</taxon>
        <taxon>Haptista</taxon>
        <taxon>Haptophyta</taxon>
        <taxon>Prymnesiophyceae</taxon>
        <taxon>Prymnesiales</taxon>
        <taxon>Prymnesiaceae</taxon>
        <taxon>Prymnesium</taxon>
    </lineage>
</organism>
<proteinExistence type="predicted"/>
<feature type="transmembrane region" description="Helical" evidence="2">
    <location>
        <begin position="427"/>
        <end position="454"/>
    </location>
</feature>
<reference evidence="3 4" key="1">
    <citation type="journal article" date="2024" name="Science">
        <title>Giant polyketide synthase enzymes in the biosynthesis of giant marine polyether toxins.</title>
        <authorList>
            <person name="Fallon T.R."/>
            <person name="Shende V.V."/>
            <person name="Wierzbicki I.H."/>
            <person name="Pendleton A.L."/>
            <person name="Watervoot N.F."/>
            <person name="Auber R.P."/>
            <person name="Gonzalez D.J."/>
            <person name="Wisecaver J.H."/>
            <person name="Moore B.S."/>
        </authorList>
    </citation>
    <scope>NUCLEOTIDE SEQUENCE [LARGE SCALE GENOMIC DNA]</scope>
    <source>
        <strain evidence="3 4">12B1</strain>
    </source>
</reference>